<evidence type="ECO:0000313" key="2">
    <source>
        <dbReference type="Proteomes" id="UP000613113"/>
    </source>
</evidence>
<dbReference type="RefSeq" id="WP_186863874.1">
    <property type="nucleotide sequence ID" value="NZ_JACOGC010000006.1"/>
</dbReference>
<gene>
    <name evidence="1" type="ORF">H8K27_14375</name>
</gene>
<dbReference type="EMBL" id="JACOGC010000006">
    <property type="protein sequence ID" value="MBC3886316.1"/>
    <property type="molecule type" value="Genomic_DNA"/>
</dbReference>
<organism evidence="1 2">
    <name type="scientific">Undibacterium griseum</name>
    <dbReference type="NCBI Taxonomy" id="2762295"/>
    <lineage>
        <taxon>Bacteria</taxon>
        <taxon>Pseudomonadati</taxon>
        <taxon>Pseudomonadota</taxon>
        <taxon>Betaproteobacteria</taxon>
        <taxon>Burkholderiales</taxon>
        <taxon>Oxalobacteraceae</taxon>
        <taxon>Undibacterium</taxon>
    </lineage>
</organism>
<sequence length="215" mass="23304">MSATMTRQARIDQQAALADTLTELLSRFPEKPRGAMCSRADAARTAQEKISSASDALQGLQQAVAAVKSLADSHAYDTPYTAGRQAAPRRTAVFVYDEGGIEETLLRKIGEHFTESGKGSRTDIEALTRMVRCFIEFDRGGLALPVSTVLPAHLQYPAFIAALNADGVLQTVGRSEERIASADKGTRGRIQQAARHRLETAGALFNAVVDDMQRR</sequence>
<reference evidence="1 2" key="1">
    <citation type="submission" date="2020-08" db="EMBL/GenBank/DDBJ databases">
        <title>Novel species isolated from subtropical streams in China.</title>
        <authorList>
            <person name="Lu H."/>
        </authorList>
    </citation>
    <scope>NUCLEOTIDE SEQUENCE [LARGE SCALE GENOMIC DNA]</scope>
    <source>
        <strain evidence="1 2">FT31W</strain>
    </source>
</reference>
<accession>A0ABR6YQZ3</accession>
<keyword evidence="2" id="KW-1185">Reference proteome</keyword>
<evidence type="ECO:0000313" key="1">
    <source>
        <dbReference type="EMBL" id="MBC3886316.1"/>
    </source>
</evidence>
<proteinExistence type="predicted"/>
<name>A0ABR6YQZ3_9BURK</name>
<comment type="caution">
    <text evidence="1">The sequence shown here is derived from an EMBL/GenBank/DDBJ whole genome shotgun (WGS) entry which is preliminary data.</text>
</comment>
<dbReference type="Proteomes" id="UP000613113">
    <property type="component" value="Unassembled WGS sequence"/>
</dbReference>
<protein>
    <submittedName>
        <fullName evidence="1">Uncharacterized protein</fullName>
    </submittedName>
</protein>